<name>A0A7S2LU03_9DINO</name>
<proteinExistence type="predicted"/>
<accession>A0A7S2LU03</accession>
<evidence type="ECO:0000313" key="2">
    <source>
        <dbReference type="EMBL" id="CAD9614508.1"/>
    </source>
</evidence>
<organism evidence="2">
    <name type="scientific">Zooxanthella nutricula</name>
    <dbReference type="NCBI Taxonomy" id="1333877"/>
    <lineage>
        <taxon>Eukaryota</taxon>
        <taxon>Sar</taxon>
        <taxon>Alveolata</taxon>
        <taxon>Dinophyceae</taxon>
        <taxon>Peridiniales</taxon>
        <taxon>Peridiniales incertae sedis</taxon>
        <taxon>Zooxanthella</taxon>
    </lineage>
</organism>
<reference evidence="2" key="1">
    <citation type="submission" date="2021-01" db="EMBL/GenBank/DDBJ databases">
        <authorList>
            <person name="Corre E."/>
            <person name="Pelletier E."/>
            <person name="Niang G."/>
            <person name="Scheremetjew M."/>
            <person name="Finn R."/>
            <person name="Kale V."/>
            <person name="Holt S."/>
            <person name="Cochrane G."/>
            <person name="Meng A."/>
            <person name="Brown T."/>
            <person name="Cohen L."/>
        </authorList>
    </citation>
    <scope>NUCLEOTIDE SEQUENCE</scope>
    <source>
        <strain evidence="2">RCC3387</strain>
    </source>
</reference>
<dbReference type="EMBL" id="HBGW01066436">
    <property type="protein sequence ID" value="CAD9614508.1"/>
    <property type="molecule type" value="Transcribed_RNA"/>
</dbReference>
<sequence length="226" mass="24768">MAQAISAQELLWSPRPTRLARSAAECPKRGGPSPPAAASTAMSTPPRAMPAPRAWALLLLPLLAEAQCSGSGCDSLNACSNHMGYGPASRSKVLGMCPLPPTPMHRAFVASWESSLEDQRSLNPVWGHLHMSVGSVAPDCDLGNECSCLRVQPVFKQAYGHGKREKCSMYYDVKDVKYVDGGGDENCGRTCYQTFMKTCFEKQSGWHTVVECHHDPNGRHWKYFPR</sequence>
<dbReference type="AlphaFoldDB" id="A0A7S2LU03"/>
<gene>
    <name evidence="2" type="ORF">BRAN1462_LOCUS42334</name>
</gene>
<feature type="compositionally biased region" description="Low complexity" evidence="1">
    <location>
        <begin position="36"/>
        <end position="46"/>
    </location>
</feature>
<feature type="region of interest" description="Disordered" evidence="1">
    <location>
        <begin position="21"/>
        <end position="46"/>
    </location>
</feature>
<evidence type="ECO:0000256" key="1">
    <source>
        <dbReference type="SAM" id="MobiDB-lite"/>
    </source>
</evidence>
<protein>
    <submittedName>
        <fullName evidence="2">Uncharacterized protein</fullName>
    </submittedName>
</protein>